<evidence type="ECO:0000313" key="1">
    <source>
        <dbReference type="EMBL" id="PIR84255.1"/>
    </source>
</evidence>
<dbReference type="AlphaFoldDB" id="A0A2H0UER1"/>
<sequence length="80" mass="8987">MSDITTPEDVLGEVLMRAVPIITTDGGMIGNCAAADAEVEKIVAELRRDVGDELIIRSFEELLKLRVRYRATQDYYRRTG</sequence>
<comment type="caution">
    <text evidence="1">The sequence shown here is derived from an EMBL/GenBank/DDBJ whole genome shotgun (WGS) entry which is preliminary data.</text>
</comment>
<evidence type="ECO:0000313" key="2">
    <source>
        <dbReference type="Proteomes" id="UP000229344"/>
    </source>
</evidence>
<reference evidence="2" key="1">
    <citation type="submission" date="2017-09" db="EMBL/GenBank/DDBJ databases">
        <title>Depth-based differentiation of microbial function through sediment-hosted aquifers and enrichment of novel symbionts in the deep terrestrial subsurface.</title>
        <authorList>
            <person name="Probst A.J."/>
            <person name="Ladd B."/>
            <person name="Jarett J.K."/>
            <person name="Geller-Mcgrath D.E."/>
            <person name="Sieber C.M.K."/>
            <person name="Emerson J.B."/>
            <person name="Anantharaman K."/>
            <person name="Thomas B.C."/>
            <person name="Malmstrom R."/>
            <person name="Stieglmeier M."/>
            <person name="Klingl A."/>
            <person name="Woyke T."/>
            <person name="Ryan C.M."/>
            <person name="Banfield J.F."/>
        </authorList>
    </citation>
    <scope>NUCLEOTIDE SEQUENCE [LARGE SCALE GENOMIC DNA]</scope>
</reference>
<organism evidence="1 2">
    <name type="scientific">Candidatus Kaiserbacteria bacterium CG10_big_fil_rev_8_21_14_0_10_47_16</name>
    <dbReference type="NCBI Taxonomy" id="1974608"/>
    <lineage>
        <taxon>Bacteria</taxon>
        <taxon>Candidatus Kaiseribacteriota</taxon>
    </lineage>
</organism>
<proteinExistence type="predicted"/>
<name>A0A2H0UER1_9BACT</name>
<dbReference type="Proteomes" id="UP000229344">
    <property type="component" value="Unassembled WGS sequence"/>
</dbReference>
<dbReference type="EMBL" id="PFBI01000006">
    <property type="protein sequence ID" value="PIR84255.1"/>
    <property type="molecule type" value="Genomic_DNA"/>
</dbReference>
<gene>
    <name evidence="1" type="ORF">COU16_01495</name>
</gene>
<protein>
    <submittedName>
        <fullName evidence="1">Uncharacterized protein</fullName>
    </submittedName>
</protein>
<accession>A0A2H0UER1</accession>